<evidence type="ECO:0000256" key="7">
    <source>
        <dbReference type="ARBA" id="ARBA00022840"/>
    </source>
</evidence>
<dbReference type="Proteomes" id="UP001500221">
    <property type="component" value="Unassembled WGS sequence"/>
</dbReference>
<name>A0ABP9P5X5_9ACTN</name>
<dbReference type="RefSeq" id="WP_345453640.1">
    <property type="nucleotide sequence ID" value="NZ_BAABKG010000001.1"/>
</dbReference>
<evidence type="ECO:0000313" key="11">
    <source>
        <dbReference type="EMBL" id="GAA5141251.1"/>
    </source>
</evidence>
<evidence type="ECO:0000256" key="1">
    <source>
        <dbReference type="ARBA" id="ARBA00000085"/>
    </source>
</evidence>
<dbReference type="EMBL" id="BAABKG010000001">
    <property type="protein sequence ID" value="GAA5141251.1"/>
    <property type="molecule type" value="Genomic_DNA"/>
</dbReference>
<evidence type="ECO:0000256" key="3">
    <source>
        <dbReference type="ARBA" id="ARBA00022553"/>
    </source>
</evidence>
<keyword evidence="9" id="KW-0472">Membrane</keyword>
<keyword evidence="9" id="KW-0812">Transmembrane</keyword>
<organism evidence="11 12">
    <name type="scientific">Nocardioides marinquilinus</name>
    <dbReference type="NCBI Taxonomy" id="1210400"/>
    <lineage>
        <taxon>Bacteria</taxon>
        <taxon>Bacillati</taxon>
        <taxon>Actinomycetota</taxon>
        <taxon>Actinomycetes</taxon>
        <taxon>Propionibacteriales</taxon>
        <taxon>Nocardioidaceae</taxon>
        <taxon>Nocardioides</taxon>
    </lineage>
</organism>
<evidence type="ECO:0000259" key="10">
    <source>
        <dbReference type="SMART" id="SM00387"/>
    </source>
</evidence>
<evidence type="ECO:0000256" key="4">
    <source>
        <dbReference type="ARBA" id="ARBA00022679"/>
    </source>
</evidence>
<proteinExistence type="predicted"/>
<evidence type="ECO:0000256" key="5">
    <source>
        <dbReference type="ARBA" id="ARBA00022741"/>
    </source>
</evidence>
<keyword evidence="3" id="KW-0597">Phosphoprotein</keyword>
<evidence type="ECO:0000256" key="9">
    <source>
        <dbReference type="SAM" id="Phobius"/>
    </source>
</evidence>
<protein>
    <recommendedName>
        <fullName evidence="2">histidine kinase</fullName>
        <ecNumber evidence="2">2.7.13.3</ecNumber>
    </recommendedName>
</protein>
<evidence type="ECO:0000313" key="12">
    <source>
        <dbReference type="Proteomes" id="UP001500221"/>
    </source>
</evidence>
<dbReference type="SUPFAM" id="SSF55874">
    <property type="entry name" value="ATPase domain of HSP90 chaperone/DNA topoisomerase II/histidine kinase"/>
    <property type="match status" value="1"/>
</dbReference>
<keyword evidence="7" id="KW-0067">ATP-binding</keyword>
<keyword evidence="12" id="KW-1185">Reference proteome</keyword>
<gene>
    <name evidence="11" type="ORF">GCM10023340_02630</name>
</gene>
<keyword evidence="4" id="KW-0808">Transferase</keyword>
<feature type="transmembrane region" description="Helical" evidence="9">
    <location>
        <begin position="46"/>
        <end position="64"/>
    </location>
</feature>
<dbReference type="SMART" id="SM00387">
    <property type="entry name" value="HATPase_c"/>
    <property type="match status" value="1"/>
</dbReference>
<evidence type="ECO:0000256" key="8">
    <source>
        <dbReference type="ARBA" id="ARBA00023012"/>
    </source>
</evidence>
<dbReference type="InterPro" id="IPR011712">
    <property type="entry name" value="Sig_transdc_His_kin_sub3_dim/P"/>
</dbReference>
<dbReference type="CDD" id="cd16917">
    <property type="entry name" value="HATPase_UhpB-NarQ-NarX-like"/>
    <property type="match status" value="1"/>
</dbReference>
<dbReference type="EC" id="2.7.13.3" evidence="2"/>
<reference evidence="12" key="1">
    <citation type="journal article" date="2019" name="Int. J. Syst. Evol. Microbiol.">
        <title>The Global Catalogue of Microorganisms (GCM) 10K type strain sequencing project: providing services to taxonomists for standard genome sequencing and annotation.</title>
        <authorList>
            <consortium name="The Broad Institute Genomics Platform"/>
            <consortium name="The Broad Institute Genome Sequencing Center for Infectious Disease"/>
            <person name="Wu L."/>
            <person name="Ma J."/>
        </authorList>
    </citation>
    <scope>NUCLEOTIDE SEQUENCE [LARGE SCALE GENOMIC DNA]</scope>
    <source>
        <strain evidence="12">JCM 18459</strain>
    </source>
</reference>
<comment type="caution">
    <text evidence="11">The sequence shown here is derived from an EMBL/GenBank/DDBJ whole genome shotgun (WGS) entry which is preliminary data.</text>
</comment>
<keyword evidence="5" id="KW-0547">Nucleotide-binding</keyword>
<dbReference type="Gene3D" id="3.30.565.10">
    <property type="entry name" value="Histidine kinase-like ATPase, C-terminal domain"/>
    <property type="match status" value="1"/>
</dbReference>
<accession>A0ABP9P5X5</accession>
<dbReference type="Pfam" id="PF02518">
    <property type="entry name" value="HATPase_c"/>
    <property type="match status" value="1"/>
</dbReference>
<dbReference type="PANTHER" id="PTHR24421">
    <property type="entry name" value="NITRATE/NITRITE SENSOR PROTEIN NARX-RELATED"/>
    <property type="match status" value="1"/>
</dbReference>
<dbReference type="InterPro" id="IPR003594">
    <property type="entry name" value="HATPase_dom"/>
</dbReference>
<keyword evidence="6 11" id="KW-0418">Kinase</keyword>
<evidence type="ECO:0000256" key="2">
    <source>
        <dbReference type="ARBA" id="ARBA00012438"/>
    </source>
</evidence>
<dbReference type="InterPro" id="IPR050482">
    <property type="entry name" value="Sensor_HK_TwoCompSys"/>
</dbReference>
<dbReference type="PANTHER" id="PTHR24421:SF10">
    <property type="entry name" value="NITRATE_NITRITE SENSOR PROTEIN NARQ"/>
    <property type="match status" value="1"/>
</dbReference>
<keyword evidence="8" id="KW-0902">Two-component regulatory system</keyword>
<dbReference type="Gene3D" id="1.20.5.1930">
    <property type="match status" value="1"/>
</dbReference>
<keyword evidence="9" id="KW-1133">Transmembrane helix</keyword>
<sequence>MRAVVPPSLPLYWKVCLINGAVFVAGTLALVLSPASVSRQPLLSEVLVLAVGLGLMLATNAVLLRRSLAPVDRVVQQMDRLDLDSLDEVDARLEPGSSRRGPGARLVAAFDAMLARLDDERARSAGQALAAQEAERERVAQELHDEVGQSLTVVLLGLKQVERRVPPELVEVVDELALVRESARTGLDDVRRVARRLRPGVLADLGLHAALASLATDLAAHGGPHVRPDVAPGLPALPAESELVVYRVAQESLTNVARHASARSVRLGLRRDGGHVVLEVDDDGVGPGADGHVPGSGLAGMAERARLVGGDVEVGRSPQGGTRVRLRVPVGAGEGPA</sequence>
<evidence type="ECO:0000256" key="6">
    <source>
        <dbReference type="ARBA" id="ARBA00022777"/>
    </source>
</evidence>
<dbReference type="GO" id="GO:0016301">
    <property type="term" value="F:kinase activity"/>
    <property type="evidence" value="ECO:0007669"/>
    <property type="project" value="UniProtKB-KW"/>
</dbReference>
<feature type="domain" description="Histidine kinase/HSP90-like ATPase" evidence="10">
    <location>
        <begin position="240"/>
        <end position="332"/>
    </location>
</feature>
<dbReference type="Pfam" id="PF07730">
    <property type="entry name" value="HisKA_3"/>
    <property type="match status" value="1"/>
</dbReference>
<comment type="catalytic activity">
    <reaction evidence="1">
        <text>ATP + protein L-histidine = ADP + protein N-phospho-L-histidine.</text>
        <dbReference type="EC" id="2.7.13.3"/>
    </reaction>
</comment>
<dbReference type="InterPro" id="IPR036890">
    <property type="entry name" value="HATPase_C_sf"/>
</dbReference>
<feature type="transmembrane region" description="Helical" evidence="9">
    <location>
        <begin position="12"/>
        <end position="34"/>
    </location>
</feature>